<comment type="caution">
    <text evidence="1">The sequence shown here is derived from an EMBL/GenBank/DDBJ whole genome shotgun (WGS) entry which is preliminary data.</text>
</comment>
<reference evidence="1" key="1">
    <citation type="submission" date="2020-10" db="EMBL/GenBank/DDBJ databases">
        <authorList>
            <person name="Sedaghatjoo S."/>
        </authorList>
    </citation>
    <scope>NUCLEOTIDE SEQUENCE</scope>
    <source>
        <strain evidence="1">AZH3</strain>
    </source>
</reference>
<evidence type="ECO:0000313" key="2">
    <source>
        <dbReference type="Proteomes" id="UP000836402"/>
    </source>
</evidence>
<name>A0ABN7J1J8_9BASI</name>
<keyword evidence="2" id="KW-1185">Reference proteome</keyword>
<dbReference type="EMBL" id="CAJHJG010004935">
    <property type="protein sequence ID" value="CAD6946183.1"/>
    <property type="molecule type" value="Genomic_DNA"/>
</dbReference>
<gene>
    <name evidence="1" type="ORF">JKIAZH3_G3700</name>
</gene>
<organism evidence="1 2">
    <name type="scientific">Tilletia caries</name>
    <name type="common">wheat bunt fungus</name>
    <dbReference type="NCBI Taxonomy" id="13290"/>
    <lineage>
        <taxon>Eukaryota</taxon>
        <taxon>Fungi</taxon>
        <taxon>Dikarya</taxon>
        <taxon>Basidiomycota</taxon>
        <taxon>Ustilaginomycotina</taxon>
        <taxon>Exobasidiomycetes</taxon>
        <taxon>Tilletiales</taxon>
        <taxon>Tilletiaceae</taxon>
        <taxon>Tilletia</taxon>
    </lineage>
</organism>
<dbReference type="Proteomes" id="UP000836402">
    <property type="component" value="Unassembled WGS sequence"/>
</dbReference>
<evidence type="ECO:0000313" key="1">
    <source>
        <dbReference type="EMBL" id="CAD6946183.1"/>
    </source>
</evidence>
<protein>
    <submittedName>
        <fullName evidence="1">Uncharacterized protein</fullName>
    </submittedName>
</protein>
<sequence length="199" mass="21509">MLAFYGASFNPQLKMKTIKARDYSPYSIVLKELSSKPQGVFPVGPLETDAVLFGCAQDAEFSTVSIQQQQQHINSSSNRQQASKAAMTTTKAHQLGLGAYKRATRIKHHACSDEVLESQQDRSPPPLGPSSPALDLYLFRSSVLSLGNAHQQGTPEDVSARVINVASHAASIQGYSSVSAVLLQRLSSVEPLLSSADHW</sequence>
<accession>A0ABN7J1J8</accession>
<proteinExistence type="predicted"/>